<dbReference type="EMBL" id="JBHRUV010000013">
    <property type="protein sequence ID" value="MFC3265190.1"/>
    <property type="molecule type" value="Genomic_DNA"/>
</dbReference>
<dbReference type="InterPro" id="IPR009915">
    <property type="entry name" value="NnrU_dom"/>
</dbReference>
<feature type="domain" description="NnrU" evidence="6">
    <location>
        <begin position="4"/>
        <end position="186"/>
    </location>
</feature>
<evidence type="ECO:0000256" key="4">
    <source>
        <dbReference type="ARBA" id="ARBA00023136"/>
    </source>
</evidence>
<evidence type="ECO:0000259" key="6">
    <source>
        <dbReference type="Pfam" id="PF07298"/>
    </source>
</evidence>
<evidence type="ECO:0000313" key="7">
    <source>
        <dbReference type="EMBL" id="MFC3265190.1"/>
    </source>
</evidence>
<feature type="transmembrane region" description="Helical" evidence="5">
    <location>
        <begin position="38"/>
        <end position="56"/>
    </location>
</feature>
<evidence type="ECO:0000256" key="5">
    <source>
        <dbReference type="SAM" id="Phobius"/>
    </source>
</evidence>
<keyword evidence="4 5" id="KW-0472">Membrane</keyword>
<organism evidence="7 8">
    <name type="scientific">Camelimonas abortus</name>
    <dbReference type="NCBI Taxonomy" id="1017184"/>
    <lineage>
        <taxon>Bacteria</taxon>
        <taxon>Pseudomonadati</taxon>
        <taxon>Pseudomonadota</taxon>
        <taxon>Alphaproteobacteria</taxon>
        <taxon>Hyphomicrobiales</taxon>
        <taxon>Chelatococcaceae</taxon>
        <taxon>Camelimonas</taxon>
    </lineage>
</organism>
<name>A0ABV7LC56_9HYPH</name>
<keyword evidence="3 5" id="KW-1133">Transmembrane helix</keyword>
<evidence type="ECO:0000256" key="2">
    <source>
        <dbReference type="ARBA" id="ARBA00022692"/>
    </source>
</evidence>
<accession>A0ABV7LC56</accession>
<reference evidence="8" key="1">
    <citation type="journal article" date="2019" name="Int. J. Syst. Evol. Microbiol.">
        <title>The Global Catalogue of Microorganisms (GCM) 10K type strain sequencing project: providing services to taxonomists for standard genome sequencing and annotation.</title>
        <authorList>
            <consortium name="The Broad Institute Genomics Platform"/>
            <consortium name="The Broad Institute Genome Sequencing Center for Infectious Disease"/>
            <person name="Wu L."/>
            <person name="Ma J."/>
        </authorList>
    </citation>
    <scope>NUCLEOTIDE SEQUENCE [LARGE SCALE GENOMIC DNA]</scope>
    <source>
        <strain evidence="8">CCM 7941</strain>
    </source>
</reference>
<comment type="subcellular location">
    <subcellularLocation>
        <location evidence="1">Membrane</location>
        <topology evidence="1">Multi-pass membrane protein</topology>
    </subcellularLocation>
</comment>
<evidence type="ECO:0000256" key="3">
    <source>
        <dbReference type="ARBA" id="ARBA00022989"/>
    </source>
</evidence>
<feature type="transmembrane region" description="Helical" evidence="5">
    <location>
        <begin position="159"/>
        <end position="182"/>
    </location>
</feature>
<gene>
    <name evidence="7" type="ORF">ACFOEX_02290</name>
</gene>
<dbReference type="RefSeq" id="WP_376829982.1">
    <property type="nucleotide sequence ID" value="NZ_JBHLWR010000006.1"/>
</dbReference>
<feature type="transmembrane region" description="Helical" evidence="5">
    <location>
        <begin position="76"/>
        <end position="97"/>
    </location>
</feature>
<evidence type="ECO:0000256" key="1">
    <source>
        <dbReference type="ARBA" id="ARBA00004141"/>
    </source>
</evidence>
<feature type="transmembrane region" description="Helical" evidence="5">
    <location>
        <begin position="117"/>
        <end position="138"/>
    </location>
</feature>
<dbReference type="Proteomes" id="UP001595536">
    <property type="component" value="Unassembled WGS sequence"/>
</dbReference>
<sequence>MLKLIAGLVLFYLSHASVFARAQRERLRPRLGDGLRRGLVSLLALAGVALIVWGFADYRAGGYVQLWDPPVWARHLAFLLMLPAFIMLAAAFAPGHIKARLGHPMLAAVKTWALAHLLANGDLGSIILFGSFLAWGVAARVAARRRGERAVVPAPSWRADAIAVIAGAVAWWLTLTWLHAWLTGVPLVG</sequence>
<evidence type="ECO:0000313" key="8">
    <source>
        <dbReference type="Proteomes" id="UP001595536"/>
    </source>
</evidence>
<comment type="caution">
    <text evidence="7">The sequence shown here is derived from an EMBL/GenBank/DDBJ whole genome shotgun (WGS) entry which is preliminary data.</text>
</comment>
<protein>
    <submittedName>
        <fullName evidence="7">NnrU family protein</fullName>
    </submittedName>
</protein>
<dbReference type="Pfam" id="PF07298">
    <property type="entry name" value="NnrU"/>
    <property type="match status" value="1"/>
</dbReference>
<proteinExistence type="predicted"/>
<keyword evidence="2 5" id="KW-0812">Transmembrane</keyword>
<keyword evidence="8" id="KW-1185">Reference proteome</keyword>